<protein>
    <submittedName>
        <fullName evidence="2">Uncharacterized protein</fullName>
    </submittedName>
</protein>
<reference evidence="2" key="1">
    <citation type="journal article" date="2015" name="Nature">
        <title>Complex archaea that bridge the gap between prokaryotes and eukaryotes.</title>
        <authorList>
            <person name="Spang A."/>
            <person name="Saw J.H."/>
            <person name="Jorgensen S.L."/>
            <person name="Zaremba-Niedzwiedzka K."/>
            <person name="Martijn J."/>
            <person name="Lind A.E."/>
            <person name="van Eijk R."/>
            <person name="Schleper C."/>
            <person name="Guy L."/>
            <person name="Ettema T.J."/>
        </authorList>
    </citation>
    <scope>NUCLEOTIDE SEQUENCE</scope>
</reference>
<gene>
    <name evidence="2" type="ORF">LCGC14_0689140</name>
</gene>
<dbReference type="AlphaFoldDB" id="A0A0F9TTZ5"/>
<evidence type="ECO:0000313" key="2">
    <source>
        <dbReference type="EMBL" id="KKN44833.1"/>
    </source>
</evidence>
<comment type="caution">
    <text evidence="2">The sequence shown here is derived from an EMBL/GenBank/DDBJ whole genome shotgun (WGS) entry which is preliminary data.</text>
</comment>
<name>A0A0F9TTZ5_9ZZZZ</name>
<keyword evidence="1" id="KW-1133">Transmembrane helix</keyword>
<proteinExistence type="predicted"/>
<dbReference type="EMBL" id="LAZR01001426">
    <property type="protein sequence ID" value="KKN44833.1"/>
    <property type="molecule type" value="Genomic_DNA"/>
</dbReference>
<feature type="transmembrane region" description="Helical" evidence="1">
    <location>
        <begin position="88"/>
        <end position="118"/>
    </location>
</feature>
<accession>A0A0F9TTZ5</accession>
<keyword evidence="1" id="KW-0472">Membrane</keyword>
<feature type="transmembrane region" description="Helical" evidence="1">
    <location>
        <begin position="124"/>
        <end position="144"/>
    </location>
</feature>
<feature type="transmembrane region" description="Helical" evidence="1">
    <location>
        <begin position="12"/>
        <end position="29"/>
    </location>
</feature>
<evidence type="ECO:0000256" key="1">
    <source>
        <dbReference type="SAM" id="Phobius"/>
    </source>
</evidence>
<organism evidence="2">
    <name type="scientific">marine sediment metagenome</name>
    <dbReference type="NCBI Taxonomy" id="412755"/>
    <lineage>
        <taxon>unclassified sequences</taxon>
        <taxon>metagenomes</taxon>
        <taxon>ecological metagenomes</taxon>
    </lineage>
</organism>
<keyword evidence="1" id="KW-0812">Transmembrane</keyword>
<sequence length="156" mass="18475">MKFSRIKMGRQGNFILGLLLIFFVFFGYISNQFPRDDSTNLLPIGQELIFLYQILFDPGSFLSLIILFGIMFIVALRESFFEFAIRNSIWYIPAILMMSWFWYWFLFGFDATVFYIYFIRIEGYLTILALLSINLLAAISASILNEKRKELRESKY</sequence>
<feature type="transmembrane region" description="Helical" evidence="1">
    <location>
        <begin position="49"/>
        <end position="76"/>
    </location>
</feature>